<sequence length="471" mass="54015">MSFILMAVMSLVPLFLGLSSKVMFKTKLTNAMVVFMIFMSLWQLDVSFLYSVDIFSQETIFFLFKCFRIGSIMLPPAFLYVGYVALKYLSDDKKNWMRWIINRYTIIAYYLWSLFIYLINWSSLGVLGLKKIHGLGGANFVLYPLYGEWSFLFAYHIKLLIVSILLTLLASRKVIDKYVKFFLTLFSLAFILTYVVGVLNLKPATFIYSSQIAVMFFSIFVFFIFVNMSTKMIKETSRILNRKEQEKQIEMTTTGLIHEIKNPLTIVKGYSDLLARDKKLDQTSQGMVNNIQIAGSHMNSIVSNYKDFIASGKLNIEETDILEIVKESISLTSIRAGEENISIHFREGKSIKAKIDKDKIRQVFINLINNSIEAMQGKKQKIIKIRIKRRNNDIHLVCTDTGSGIPEEKWKQIFSPFQSSKEAGRGLGLSICQRIINSHGGNIEIARSSEKGTEIRISIPIVCYEQLMLDE</sequence>
<feature type="transmembrane region" description="Helical" evidence="9">
    <location>
        <begin position="31"/>
        <end position="50"/>
    </location>
</feature>
<dbReference type="InterPro" id="IPR003594">
    <property type="entry name" value="HATPase_dom"/>
</dbReference>
<dbReference type="InterPro" id="IPR036890">
    <property type="entry name" value="HATPase_C_sf"/>
</dbReference>
<dbReference type="InterPro" id="IPR005467">
    <property type="entry name" value="His_kinase_dom"/>
</dbReference>
<evidence type="ECO:0000256" key="7">
    <source>
        <dbReference type="ARBA" id="ARBA00022840"/>
    </source>
</evidence>
<dbReference type="Gene3D" id="1.10.287.130">
    <property type="match status" value="1"/>
</dbReference>
<proteinExistence type="predicted"/>
<dbReference type="PANTHER" id="PTHR43065">
    <property type="entry name" value="SENSOR HISTIDINE KINASE"/>
    <property type="match status" value="1"/>
</dbReference>
<dbReference type="CDD" id="cd00082">
    <property type="entry name" value="HisKA"/>
    <property type="match status" value="1"/>
</dbReference>
<dbReference type="RefSeq" id="WP_379187673.1">
    <property type="nucleotide sequence ID" value="NZ_JBHSOW010000030.1"/>
</dbReference>
<dbReference type="Pfam" id="PF00512">
    <property type="entry name" value="HisKA"/>
    <property type="match status" value="1"/>
</dbReference>
<evidence type="ECO:0000256" key="2">
    <source>
        <dbReference type="ARBA" id="ARBA00012438"/>
    </source>
</evidence>
<dbReference type="SMART" id="SM00388">
    <property type="entry name" value="HisKA"/>
    <property type="match status" value="1"/>
</dbReference>
<evidence type="ECO:0000256" key="6">
    <source>
        <dbReference type="ARBA" id="ARBA00022777"/>
    </source>
</evidence>
<feature type="transmembrane region" description="Helical" evidence="9">
    <location>
        <begin position="62"/>
        <end position="86"/>
    </location>
</feature>
<feature type="transmembrane region" description="Helical" evidence="9">
    <location>
        <begin position="107"/>
        <end position="129"/>
    </location>
</feature>
<evidence type="ECO:0000256" key="5">
    <source>
        <dbReference type="ARBA" id="ARBA00022741"/>
    </source>
</evidence>
<evidence type="ECO:0000313" key="12">
    <source>
        <dbReference type="Proteomes" id="UP001596047"/>
    </source>
</evidence>
<evidence type="ECO:0000256" key="1">
    <source>
        <dbReference type="ARBA" id="ARBA00000085"/>
    </source>
</evidence>
<evidence type="ECO:0000256" key="3">
    <source>
        <dbReference type="ARBA" id="ARBA00022553"/>
    </source>
</evidence>
<keyword evidence="6 11" id="KW-0418">Kinase</keyword>
<keyword evidence="7" id="KW-0067">ATP-binding</keyword>
<dbReference type="Pfam" id="PF02518">
    <property type="entry name" value="HATPase_c"/>
    <property type="match status" value="1"/>
</dbReference>
<evidence type="ECO:0000256" key="8">
    <source>
        <dbReference type="ARBA" id="ARBA00023012"/>
    </source>
</evidence>
<feature type="transmembrane region" description="Helical" evidence="9">
    <location>
        <begin position="207"/>
        <end position="228"/>
    </location>
</feature>
<keyword evidence="9" id="KW-0812">Transmembrane</keyword>
<dbReference type="InterPro" id="IPR036097">
    <property type="entry name" value="HisK_dim/P_sf"/>
</dbReference>
<keyword evidence="5" id="KW-0547">Nucleotide-binding</keyword>
<dbReference type="PRINTS" id="PR00344">
    <property type="entry name" value="BCTRLSENSOR"/>
</dbReference>
<keyword evidence="8" id="KW-0902">Two-component regulatory system</keyword>
<feature type="transmembrane region" description="Helical" evidence="9">
    <location>
        <begin position="181"/>
        <end position="201"/>
    </location>
</feature>
<comment type="caution">
    <text evidence="11">The sequence shown here is derived from an EMBL/GenBank/DDBJ whole genome shotgun (WGS) entry which is preliminary data.</text>
</comment>
<dbReference type="EC" id="2.7.13.3" evidence="2"/>
<protein>
    <recommendedName>
        <fullName evidence="2">histidine kinase</fullName>
        <ecNumber evidence="2">2.7.13.3</ecNumber>
    </recommendedName>
</protein>
<dbReference type="SUPFAM" id="SSF55874">
    <property type="entry name" value="ATPase domain of HSP90 chaperone/DNA topoisomerase II/histidine kinase"/>
    <property type="match status" value="1"/>
</dbReference>
<reference evidence="12" key="1">
    <citation type="journal article" date="2019" name="Int. J. Syst. Evol. Microbiol.">
        <title>The Global Catalogue of Microorganisms (GCM) 10K type strain sequencing project: providing services to taxonomists for standard genome sequencing and annotation.</title>
        <authorList>
            <consortium name="The Broad Institute Genomics Platform"/>
            <consortium name="The Broad Institute Genome Sequencing Center for Infectious Disease"/>
            <person name="Wu L."/>
            <person name="Ma J."/>
        </authorList>
    </citation>
    <scope>NUCLEOTIDE SEQUENCE [LARGE SCALE GENOMIC DNA]</scope>
    <source>
        <strain evidence="12">CGMCC 1.3240</strain>
    </source>
</reference>
<organism evidence="11 12">
    <name type="scientific">Paenibacillus solisilvae</name>
    <dbReference type="NCBI Taxonomy" id="2486751"/>
    <lineage>
        <taxon>Bacteria</taxon>
        <taxon>Bacillati</taxon>
        <taxon>Bacillota</taxon>
        <taxon>Bacilli</taxon>
        <taxon>Bacillales</taxon>
        <taxon>Paenibacillaceae</taxon>
        <taxon>Paenibacillus</taxon>
    </lineage>
</organism>
<evidence type="ECO:0000259" key="10">
    <source>
        <dbReference type="PROSITE" id="PS50109"/>
    </source>
</evidence>
<keyword evidence="9" id="KW-0472">Membrane</keyword>
<keyword evidence="12" id="KW-1185">Reference proteome</keyword>
<gene>
    <name evidence="11" type="ORF">ACFPYJ_08525</name>
</gene>
<evidence type="ECO:0000256" key="4">
    <source>
        <dbReference type="ARBA" id="ARBA00022679"/>
    </source>
</evidence>
<dbReference type="GO" id="GO:0016301">
    <property type="term" value="F:kinase activity"/>
    <property type="evidence" value="ECO:0007669"/>
    <property type="project" value="UniProtKB-KW"/>
</dbReference>
<feature type="domain" description="Histidine kinase" evidence="10">
    <location>
        <begin position="255"/>
        <end position="463"/>
    </location>
</feature>
<evidence type="ECO:0000256" key="9">
    <source>
        <dbReference type="SAM" id="Phobius"/>
    </source>
</evidence>
<keyword evidence="3" id="KW-0597">Phosphoprotein</keyword>
<feature type="transmembrane region" description="Helical" evidence="9">
    <location>
        <begin position="6"/>
        <end position="24"/>
    </location>
</feature>
<comment type="catalytic activity">
    <reaction evidence="1">
        <text>ATP + protein L-histidine = ADP + protein N-phospho-L-histidine.</text>
        <dbReference type="EC" id="2.7.13.3"/>
    </reaction>
</comment>
<dbReference type="InterPro" id="IPR003661">
    <property type="entry name" value="HisK_dim/P_dom"/>
</dbReference>
<accession>A0ABW0VWT1</accession>
<evidence type="ECO:0000313" key="11">
    <source>
        <dbReference type="EMBL" id="MFC5649174.1"/>
    </source>
</evidence>
<feature type="transmembrane region" description="Helical" evidence="9">
    <location>
        <begin position="149"/>
        <end position="169"/>
    </location>
</feature>
<dbReference type="SMART" id="SM00387">
    <property type="entry name" value="HATPase_c"/>
    <property type="match status" value="1"/>
</dbReference>
<dbReference type="EMBL" id="JBHSOW010000030">
    <property type="protein sequence ID" value="MFC5649174.1"/>
    <property type="molecule type" value="Genomic_DNA"/>
</dbReference>
<dbReference type="Proteomes" id="UP001596047">
    <property type="component" value="Unassembled WGS sequence"/>
</dbReference>
<name>A0ABW0VWT1_9BACL</name>
<dbReference type="InterPro" id="IPR004358">
    <property type="entry name" value="Sig_transdc_His_kin-like_C"/>
</dbReference>
<dbReference type="Gene3D" id="3.30.565.10">
    <property type="entry name" value="Histidine kinase-like ATPase, C-terminal domain"/>
    <property type="match status" value="1"/>
</dbReference>
<dbReference type="PANTHER" id="PTHR43065:SF10">
    <property type="entry name" value="PEROXIDE STRESS-ACTIVATED HISTIDINE KINASE MAK3"/>
    <property type="match status" value="1"/>
</dbReference>
<dbReference type="SUPFAM" id="SSF47384">
    <property type="entry name" value="Homodimeric domain of signal transducing histidine kinase"/>
    <property type="match status" value="1"/>
</dbReference>
<keyword evidence="9" id="KW-1133">Transmembrane helix</keyword>
<keyword evidence="4" id="KW-0808">Transferase</keyword>
<dbReference type="PROSITE" id="PS50109">
    <property type="entry name" value="HIS_KIN"/>
    <property type="match status" value="1"/>
</dbReference>